<protein>
    <recommendedName>
        <fullName evidence="4">Rad50/SbcC-type AAA domain-containing protein</fullName>
    </recommendedName>
</protein>
<organism evidence="5 6">
    <name type="scientific">Calycomorphotria hydatis</name>
    <dbReference type="NCBI Taxonomy" id="2528027"/>
    <lineage>
        <taxon>Bacteria</taxon>
        <taxon>Pseudomonadati</taxon>
        <taxon>Planctomycetota</taxon>
        <taxon>Planctomycetia</taxon>
        <taxon>Planctomycetales</taxon>
        <taxon>Planctomycetaceae</taxon>
        <taxon>Calycomorphotria</taxon>
    </lineage>
</organism>
<evidence type="ECO:0000313" key="6">
    <source>
        <dbReference type="Proteomes" id="UP000319976"/>
    </source>
</evidence>
<gene>
    <name evidence="5" type="ORF">V22_31600</name>
</gene>
<dbReference type="AlphaFoldDB" id="A0A517TBZ4"/>
<dbReference type="Pfam" id="PF13476">
    <property type="entry name" value="AAA_23"/>
    <property type="match status" value="1"/>
</dbReference>
<evidence type="ECO:0000313" key="5">
    <source>
        <dbReference type="EMBL" id="QDT65897.1"/>
    </source>
</evidence>
<dbReference type="SUPFAM" id="SSF52540">
    <property type="entry name" value="P-loop containing nucleoside triphosphate hydrolases"/>
    <property type="match status" value="1"/>
</dbReference>
<evidence type="ECO:0000256" key="2">
    <source>
        <dbReference type="SAM" id="MobiDB-lite"/>
    </source>
</evidence>
<dbReference type="Gene3D" id="3.40.50.300">
    <property type="entry name" value="P-loop containing nucleotide triphosphate hydrolases"/>
    <property type="match status" value="2"/>
</dbReference>
<keyword evidence="1" id="KW-0175">Coiled coil</keyword>
<dbReference type="OrthoDB" id="9764467at2"/>
<keyword evidence="3" id="KW-0472">Membrane</keyword>
<feature type="compositionally biased region" description="Basic and acidic residues" evidence="2">
    <location>
        <begin position="340"/>
        <end position="349"/>
    </location>
</feature>
<dbReference type="RefSeq" id="WP_145264564.1">
    <property type="nucleotide sequence ID" value="NZ_CP036316.1"/>
</dbReference>
<dbReference type="InterPro" id="IPR027417">
    <property type="entry name" value="P-loop_NTPase"/>
</dbReference>
<dbReference type="PANTHER" id="PTHR41259">
    <property type="entry name" value="DOUBLE-STRAND BREAK REPAIR RAD50 ATPASE, PUTATIVE-RELATED"/>
    <property type="match status" value="1"/>
</dbReference>
<evidence type="ECO:0000259" key="4">
    <source>
        <dbReference type="Pfam" id="PF13476"/>
    </source>
</evidence>
<dbReference type="PANTHER" id="PTHR41259:SF1">
    <property type="entry name" value="DOUBLE-STRAND BREAK REPAIR RAD50 ATPASE, PUTATIVE-RELATED"/>
    <property type="match status" value="1"/>
</dbReference>
<feature type="coiled-coil region" evidence="1">
    <location>
        <begin position="267"/>
        <end position="301"/>
    </location>
</feature>
<feature type="transmembrane region" description="Helical" evidence="3">
    <location>
        <begin position="504"/>
        <end position="528"/>
    </location>
</feature>
<dbReference type="KEGG" id="chya:V22_31600"/>
<evidence type="ECO:0000256" key="1">
    <source>
        <dbReference type="SAM" id="Coils"/>
    </source>
</evidence>
<accession>A0A517TBZ4</accession>
<evidence type="ECO:0000256" key="3">
    <source>
        <dbReference type="SAM" id="Phobius"/>
    </source>
</evidence>
<keyword evidence="3" id="KW-1133">Transmembrane helix</keyword>
<feature type="coiled-coil region" evidence="1">
    <location>
        <begin position="602"/>
        <end position="636"/>
    </location>
</feature>
<feature type="domain" description="Rad50/SbcC-type AAA" evidence="4">
    <location>
        <begin position="6"/>
        <end position="284"/>
    </location>
</feature>
<dbReference type="Proteomes" id="UP000319976">
    <property type="component" value="Chromosome"/>
</dbReference>
<sequence>MLLTELNIQKFAVWRDVSIPLRAPGINVLYGPNEAGKTTLMRYVRQMIYGLRPESHEEMEGRLNFSHHGEGWTLHRHSGHGSTSVPTLTSFSGEHRQADWLKQLTGELSEPVFDAVYAVDLLELQELATLDHETLAERIYGLSLGREGRQLMEAAQKARKERLALISEDGQHGKLTDLLQRERVLKQRRANLPDGREEQLGLSAELDQLNASLSTNRNEQERLKRELRGRQFLGQVYDPWLQVKNYRDELALLKKIEALPESGLEQLDELNEEIEAITRDRDELREHAEQLKTRAEELGVDARIENNLGTVRCLVGMRDWIAEQEMTRDGAADESNTASEHAERLRGELQPKWSVNQLHSITESGELHRELGQAAKDYRDATTKLNNFQRRYRKFHERVGKKNDLLEQRLKDLDADAPEDALTDSRNKIAIWERLSELLQRESIWSQRAKTSRTQLDRLREELEIPEWMYWVFGIFTVGGGVFMLMGIIAAISSSLTENGTTIFGFSTNFFVGGIYLLLGLTCGALALKMKSHYELAIENALEDQQRTLQQEEATQRELKADIDQLLRSGNSQLLSITPDNRDDLLVLISEEHERAAELSRLPEVQQRVQLARVKLSELRQKLRGLQQQTDTERRRWCEALTRLGMRETLDIDEAYGHWHQVLDAAGAEQRRLQAADRYRQSAKTVKQFGTQLEQLGHVLQLWNVDRDRPSEALDRWAEQIARIEEKSVERHRLLDECKLTKQEISDCEIRLNELGQQRQAILTAAGVATRDEYESRVRHALQRREVEDYLTIAEAELKAAASIDPELAIVESDLEGFEAEENSEAIELINLELEELAEKLAAQSERRGEITAALDAIAIQHDHSELDYEISRVEFELRQLNDEYQAALLAEQTFDQQRQELERNYQPPVLAAASEYLSSMTSGRYQKLQAPFGGRALNVEIGDGKTIPVDQLSSGTREQVFLSLRMALVKTLADEGTELPLMLDDVFVNFDRQRTEAAVDTLLQFTAQGRQVLFFTCHQHLAELFGSRGVETTYLPQRELITEHRLAG</sequence>
<feature type="coiled-coil region" evidence="1">
    <location>
        <begin position="535"/>
        <end position="569"/>
    </location>
</feature>
<dbReference type="InterPro" id="IPR038729">
    <property type="entry name" value="Rad50/SbcC_AAA"/>
</dbReference>
<reference evidence="5 6" key="1">
    <citation type="submission" date="2019-02" db="EMBL/GenBank/DDBJ databases">
        <title>Deep-cultivation of Planctomycetes and their phenomic and genomic characterization uncovers novel biology.</title>
        <authorList>
            <person name="Wiegand S."/>
            <person name="Jogler M."/>
            <person name="Boedeker C."/>
            <person name="Pinto D."/>
            <person name="Vollmers J."/>
            <person name="Rivas-Marin E."/>
            <person name="Kohn T."/>
            <person name="Peeters S.H."/>
            <person name="Heuer A."/>
            <person name="Rast P."/>
            <person name="Oberbeckmann S."/>
            <person name="Bunk B."/>
            <person name="Jeske O."/>
            <person name="Meyerdierks A."/>
            <person name="Storesund J.E."/>
            <person name="Kallscheuer N."/>
            <person name="Luecker S."/>
            <person name="Lage O.M."/>
            <person name="Pohl T."/>
            <person name="Merkel B.J."/>
            <person name="Hornburger P."/>
            <person name="Mueller R.-W."/>
            <person name="Bruemmer F."/>
            <person name="Labrenz M."/>
            <person name="Spormann A.M."/>
            <person name="Op den Camp H."/>
            <person name="Overmann J."/>
            <person name="Amann R."/>
            <person name="Jetten M.S.M."/>
            <person name="Mascher T."/>
            <person name="Medema M.H."/>
            <person name="Devos D.P."/>
            <person name="Kaster A.-K."/>
            <person name="Ovreas L."/>
            <person name="Rohde M."/>
            <person name="Galperin M.Y."/>
            <person name="Jogler C."/>
        </authorList>
    </citation>
    <scope>NUCLEOTIDE SEQUENCE [LARGE SCALE GENOMIC DNA]</scope>
    <source>
        <strain evidence="5 6">V22</strain>
    </source>
</reference>
<feature type="region of interest" description="Disordered" evidence="2">
    <location>
        <begin position="327"/>
        <end position="349"/>
    </location>
</feature>
<feature type="coiled-coil region" evidence="1">
    <location>
        <begin position="820"/>
        <end position="847"/>
    </location>
</feature>
<keyword evidence="6" id="KW-1185">Reference proteome</keyword>
<keyword evidence="3" id="KW-0812">Transmembrane</keyword>
<feature type="transmembrane region" description="Helical" evidence="3">
    <location>
        <begin position="468"/>
        <end position="492"/>
    </location>
</feature>
<dbReference type="EMBL" id="CP036316">
    <property type="protein sequence ID" value="QDT65897.1"/>
    <property type="molecule type" value="Genomic_DNA"/>
</dbReference>
<name>A0A517TBZ4_9PLAN</name>
<proteinExistence type="predicted"/>